<dbReference type="AlphaFoldDB" id="A0A0M3ITA7"/>
<dbReference type="Proteomes" id="UP000036681">
    <property type="component" value="Unplaced"/>
</dbReference>
<evidence type="ECO:0000313" key="3">
    <source>
        <dbReference type="WBParaSite" id="ALUE_0002198501-mRNA-1"/>
    </source>
</evidence>
<accession>A0A0M3ITA7</accession>
<proteinExistence type="predicted"/>
<sequence>MISGYVPPLPLQVEKQPQPRTQPVEEDTAEAPAKPATQVEVLDSPDDIDYLVDR</sequence>
<protein>
    <submittedName>
        <fullName evidence="3">Transposase</fullName>
    </submittedName>
</protein>
<keyword evidence="2" id="KW-1185">Reference proteome</keyword>
<dbReference type="WBParaSite" id="ALUE_0002198501-mRNA-1">
    <property type="protein sequence ID" value="ALUE_0002198501-mRNA-1"/>
    <property type="gene ID" value="ALUE_0002198501"/>
</dbReference>
<feature type="compositionally biased region" description="Acidic residues" evidence="1">
    <location>
        <begin position="43"/>
        <end position="54"/>
    </location>
</feature>
<reference evidence="3" key="1">
    <citation type="submission" date="2017-02" db="UniProtKB">
        <authorList>
            <consortium name="WormBaseParasite"/>
        </authorList>
    </citation>
    <scope>IDENTIFICATION</scope>
</reference>
<evidence type="ECO:0000313" key="2">
    <source>
        <dbReference type="Proteomes" id="UP000036681"/>
    </source>
</evidence>
<feature type="region of interest" description="Disordered" evidence="1">
    <location>
        <begin position="1"/>
        <end position="54"/>
    </location>
</feature>
<name>A0A0M3ITA7_ASCLU</name>
<organism evidence="2 3">
    <name type="scientific">Ascaris lumbricoides</name>
    <name type="common">Giant roundworm</name>
    <dbReference type="NCBI Taxonomy" id="6252"/>
    <lineage>
        <taxon>Eukaryota</taxon>
        <taxon>Metazoa</taxon>
        <taxon>Ecdysozoa</taxon>
        <taxon>Nematoda</taxon>
        <taxon>Chromadorea</taxon>
        <taxon>Rhabditida</taxon>
        <taxon>Spirurina</taxon>
        <taxon>Ascaridomorpha</taxon>
        <taxon>Ascaridoidea</taxon>
        <taxon>Ascarididae</taxon>
        <taxon>Ascaris</taxon>
    </lineage>
</organism>
<evidence type="ECO:0000256" key="1">
    <source>
        <dbReference type="SAM" id="MobiDB-lite"/>
    </source>
</evidence>